<evidence type="ECO:0008006" key="4">
    <source>
        <dbReference type="Google" id="ProtNLM"/>
    </source>
</evidence>
<keyword evidence="3" id="KW-1185">Reference proteome</keyword>
<evidence type="ECO:0000313" key="3">
    <source>
        <dbReference type="Proteomes" id="UP000054007"/>
    </source>
</evidence>
<evidence type="ECO:0000256" key="1">
    <source>
        <dbReference type="SAM" id="MobiDB-lite"/>
    </source>
</evidence>
<evidence type="ECO:0000313" key="2">
    <source>
        <dbReference type="EMBL" id="KIY72337.1"/>
    </source>
</evidence>
<protein>
    <recommendedName>
        <fullName evidence="4">DNA/RNA-binding protein Alba-like domain-containing protein</fullName>
    </recommendedName>
</protein>
<dbReference type="Proteomes" id="UP000054007">
    <property type="component" value="Unassembled WGS sequence"/>
</dbReference>
<feature type="region of interest" description="Disordered" evidence="1">
    <location>
        <begin position="136"/>
        <end position="169"/>
    </location>
</feature>
<reference evidence="2 3" key="1">
    <citation type="journal article" date="2015" name="Fungal Genet. Biol.">
        <title>Evolution of novel wood decay mechanisms in Agaricales revealed by the genome sequences of Fistulina hepatica and Cylindrobasidium torrendii.</title>
        <authorList>
            <person name="Floudas D."/>
            <person name="Held B.W."/>
            <person name="Riley R."/>
            <person name="Nagy L.G."/>
            <person name="Koehler G."/>
            <person name="Ransdell A.S."/>
            <person name="Younus H."/>
            <person name="Chow J."/>
            <person name="Chiniquy J."/>
            <person name="Lipzen A."/>
            <person name="Tritt A."/>
            <person name="Sun H."/>
            <person name="Haridas S."/>
            <person name="LaButti K."/>
            <person name="Ohm R.A."/>
            <person name="Kues U."/>
            <person name="Blanchette R.A."/>
            <person name="Grigoriev I.V."/>
            <person name="Minto R.E."/>
            <person name="Hibbett D.S."/>
        </authorList>
    </citation>
    <scope>NUCLEOTIDE SEQUENCE [LARGE SCALE GENOMIC DNA]</scope>
    <source>
        <strain evidence="2 3">FP15055 ss-10</strain>
    </source>
</reference>
<dbReference type="EMBL" id="KN880444">
    <property type="protein sequence ID" value="KIY72337.1"/>
    <property type="molecule type" value="Genomic_DNA"/>
</dbReference>
<organism evidence="2 3">
    <name type="scientific">Cylindrobasidium torrendii FP15055 ss-10</name>
    <dbReference type="NCBI Taxonomy" id="1314674"/>
    <lineage>
        <taxon>Eukaryota</taxon>
        <taxon>Fungi</taxon>
        <taxon>Dikarya</taxon>
        <taxon>Basidiomycota</taxon>
        <taxon>Agaricomycotina</taxon>
        <taxon>Agaricomycetes</taxon>
        <taxon>Agaricomycetidae</taxon>
        <taxon>Agaricales</taxon>
        <taxon>Marasmiineae</taxon>
        <taxon>Physalacriaceae</taxon>
        <taxon>Cylindrobasidium</taxon>
    </lineage>
</organism>
<dbReference type="OrthoDB" id="424402at2759"/>
<name>A0A0D7BPJ4_9AGAR</name>
<proteinExistence type="predicted"/>
<feature type="compositionally biased region" description="Basic residues" evidence="1">
    <location>
        <begin position="146"/>
        <end position="169"/>
    </location>
</feature>
<gene>
    <name evidence="2" type="ORF">CYLTODRAFT_449891</name>
</gene>
<accession>A0A0D7BPJ4</accession>
<sequence>MAITEIRITQHGKMKDWVGNALKHFETPNAPPLTFHTLSATPSQLCTNTTPRLISVVEIIKREYLSALKAKQSPRLEGLHQYNQVCILEETLTASTVGDKPRNEQLVDALSGSNPKHVQTPYMRITLSVNEIPQLKDNGATYQPPLRRKLTKSAKSRVRKRKVKEPKAA</sequence>
<dbReference type="AlphaFoldDB" id="A0A0D7BPJ4"/>
<dbReference type="STRING" id="1314674.A0A0D7BPJ4"/>